<comment type="caution">
    <text evidence="2">The sequence shown here is derived from an EMBL/GenBank/DDBJ whole genome shotgun (WGS) entry which is preliminary data.</text>
</comment>
<keyword evidence="3" id="KW-1185">Reference proteome</keyword>
<dbReference type="EMBL" id="JABELX010000007">
    <property type="protein sequence ID" value="NNH72454.1"/>
    <property type="molecule type" value="Genomic_DNA"/>
</dbReference>
<feature type="transmembrane region" description="Helical" evidence="1">
    <location>
        <begin position="109"/>
        <end position="129"/>
    </location>
</feature>
<evidence type="ECO:0000256" key="1">
    <source>
        <dbReference type="SAM" id="Phobius"/>
    </source>
</evidence>
<feature type="transmembrane region" description="Helical" evidence="1">
    <location>
        <begin position="43"/>
        <end position="64"/>
    </location>
</feature>
<feature type="transmembrane region" description="Helical" evidence="1">
    <location>
        <begin position="71"/>
        <end position="89"/>
    </location>
</feature>
<dbReference type="AlphaFoldDB" id="A0A849C1G0"/>
<dbReference type="RefSeq" id="WP_067519259.1">
    <property type="nucleotide sequence ID" value="NZ_JABELX010000007.1"/>
</dbReference>
<name>A0A849C1G0_9NOCA</name>
<keyword evidence="1" id="KW-1133">Transmembrane helix</keyword>
<accession>A0A849C1G0</accession>
<protein>
    <submittedName>
        <fullName evidence="2">Uncharacterized protein</fullName>
    </submittedName>
</protein>
<keyword evidence="1" id="KW-0812">Transmembrane</keyword>
<evidence type="ECO:0000313" key="3">
    <source>
        <dbReference type="Proteomes" id="UP000586827"/>
    </source>
</evidence>
<sequence>MPLLGCAAVLSAVVLRTVMWLPGLDLPPSNDFLNAYGGDVRVVVYQLVFAAWLGLPLGALGTFVFRFQRGLVRWCTVTGCLAGVGWAIWKVAGVAVRFITGDAIPLQSPVSVATAMTALALVVGGLLSGQVRDAVRRARENRTYALARRADDERHCNPAPDSTDTSAA</sequence>
<gene>
    <name evidence="2" type="ORF">HLB23_21765</name>
</gene>
<evidence type="ECO:0000313" key="2">
    <source>
        <dbReference type="EMBL" id="NNH72454.1"/>
    </source>
</evidence>
<keyword evidence="1" id="KW-0472">Membrane</keyword>
<proteinExistence type="predicted"/>
<reference evidence="2 3" key="1">
    <citation type="submission" date="2020-05" db="EMBL/GenBank/DDBJ databases">
        <title>MicrobeNet Type strains.</title>
        <authorList>
            <person name="Nicholson A.C."/>
        </authorList>
    </citation>
    <scope>NUCLEOTIDE SEQUENCE [LARGE SCALE GENOMIC DNA]</scope>
    <source>
        <strain evidence="2 3">JCM 3224</strain>
    </source>
</reference>
<dbReference type="Proteomes" id="UP000586827">
    <property type="component" value="Unassembled WGS sequence"/>
</dbReference>
<organism evidence="2 3">
    <name type="scientific">Nocardia uniformis</name>
    <dbReference type="NCBI Taxonomy" id="53432"/>
    <lineage>
        <taxon>Bacteria</taxon>
        <taxon>Bacillati</taxon>
        <taxon>Actinomycetota</taxon>
        <taxon>Actinomycetes</taxon>
        <taxon>Mycobacteriales</taxon>
        <taxon>Nocardiaceae</taxon>
        <taxon>Nocardia</taxon>
    </lineage>
</organism>